<evidence type="ECO:0000313" key="3">
    <source>
        <dbReference type="EMBL" id="SFM84105.1"/>
    </source>
</evidence>
<evidence type="ECO:0000256" key="1">
    <source>
        <dbReference type="ARBA" id="ARBA00023004"/>
    </source>
</evidence>
<dbReference type="InterPro" id="IPR038157">
    <property type="entry name" value="FeoA_core_dom"/>
</dbReference>
<gene>
    <name evidence="3" type="ORF">SAMN05660836_01643</name>
</gene>
<accession>A0A1I4U5C4</accession>
<protein>
    <submittedName>
        <fullName evidence="3">FeoA domain-containing protein</fullName>
    </submittedName>
</protein>
<evidence type="ECO:0000259" key="2">
    <source>
        <dbReference type="SMART" id="SM00899"/>
    </source>
</evidence>
<dbReference type="STRING" id="39841.SAMN05660836_01643"/>
<reference evidence="3 4" key="1">
    <citation type="submission" date="2016-10" db="EMBL/GenBank/DDBJ databases">
        <authorList>
            <person name="de Groot N.N."/>
        </authorList>
    </citation>
    <scope>NUCLEOTIDE SEQUENCE [LARGE SCALE GENOMIC DNA]</scope>
    <source>
        <strain evidence="3 4">DSM 9990</strain>
    </source>
</reference>
<keyword evidence="4" id="KW-1185">Reference proteome</keyword>
<organism evidence="3 4">
    <name type="scientific">Thermodesulforhabdus norvegica</name>
    <dbReference type="NCBI Taxonomy" id="39841"/>
    <lineage>
        <taxon>Bacteria</taxon>
        <taxon>Pseudomonadati</taxon>
        <taxon>Thermodesulfobacteriota</taxon>
        <taxon>Syntrophobacteria</taxon>
        <taxon>Syntrophobacterales</taxon>
        <taxon>Thermodesulforhabdaceae</taxon>
        <taxon>Thermodesulforhabdus</taxon>
    </lineage>
</organism>
<dbReference type="AlphaFoldDB" id="A0A1I4U5C4"/>
<proteinExistence type="predicted"/>
<sequence length="103" mass="11077">MLMKDDNPKCGLFYESRGGSTSGREEVIPLSETKPGDQVRLVRLDGGRLMCARLAHMGLYPGVQVTVVSGGRGAPVIVRKGHSTISIGRGMSRKILVQKLNPS</sequence>
<dbReference type="EMBL" id="FOUU01000005">
    <property type="protein sequence ID" value="SFM84105.1"/>
    <property type="molecule type" value="Genomic_DNA"/>
</dbReference>
<dbReference type="InterPro" id="IPR053184">
    <property type="entry name" value="FeoA-like"/>
</dbReference>
<dbReference type="Proteomes" id="UP000199611">
    <property type="component" value="Unassembled WGS sequence"/>
</dbReference>
<dbReference type="PANTHER" id="PTHR43151">
    <property type="entry name" value="FEOA FAMILY PROTEIN"/>
    <property type="match status" value="1"/>
</dbReference>
<dbReference type="PANTHER" id="PTHR43151:SF1">
    <property type="entry name" value="SSR2333 PROTEIN"/>
    <property type="match status" value="1"/>
</dbReference>
<dbReference type="InterPro" id="IPR007167">
    <property type="entry name" value="Fe-transptr_FeoA-like"/>
</dbReference>
<dbReference type="SMART" id="SM00899">
    <property type="entry name" value="FeoA"/>
    <property type="match status" value="1"/>
</dbReference>
<dbReference type="Gene3D" id="2.30.30.90">
    <property type="match status" value="1"/>
</dbReference>
<dbReference type="OrthoDB" id="5432401at2"/>
<evidence type="ECO:0000313" key="4">
    <source>
        <dbReference type="Proteomes" id="UP000199611"/>
    </source>
</evidence>
<keyword evidence="1" id="KW-0408">Iron</keyword>
<dbReference type="Pfam" id="PF04023">
    <property type="entry name" value="FeoA"/>
    <property type="match status" value="1"/>
</dbReference>
<feature type="domain" description="Ferrous iron transporter FeoA-like" evidence="2">
    <location>
        <begin position="28"/>
        <end position="99"/>
    </location>
</feature>
<dbReference type="GO" id="GO:0046914">
    <property type="term" value="F:transition metal ion binding"/>
    <property type="evidence" value="ECO:0007669"/>
    <property type="project" value="InterPro"/>
</dbReference>
<name>A0A1I4U5C4_9BACT</name>
<dbReference type="InterPro" id="IPR008988">
    <property type="entry name" value="Transcriptional_repressor_C"/>
</dbReference>
<dbReference type="RefSeq" id="WP_093394915.1">
    <property type="nucleotide sequence ID" value="NZ_FOUU01000005.1"/>
</dbReference>
<dbReference type="SUPFAM" id="SSF50037">
    <property type="entry name" value="C-terminal domain of transcriptional repressors"/>
    <property type="match status" value="1"/>
</dbReference>